<dbReference type="PANTHER" id="PTHR15239">
    <property type="entry name" value="NUCLEAR EXPORT MEDIATOR FACTOR NEMF"/>
    <property type="match status" value="1"/>
</dbReference>
<proteinExistence type="inferred from homology"/>
<comment type="subcellular location">
    <subcellularLocation>
        <location evidence="2">Cytoplasm</location>
    </subcellularLocation>
    <subcellularLocation>
        <location evidence="1">Nucleus</location>
    </subcellularLocation>
</comment>
<feature type="coiled-coil region" evidence="7">
    <location>
        <begin position="308"/>
        <end position="355"/>
    </location>
</feature>
<evidence type="ECO:0000256" key="3">
    <source>
        <dbReference type="ARBA" id="ARBA00008318"/>
    </source>
</evidence>
<dbReference type="InterPro" id="IPR051608">
    <property type="entry name" value="RQC_Subunit_NEMF"/>
</dbReference>
<feature type="domain" description="NFACT protein C-terminal" evidence="10">
    <location>
        <begin position="844"/>
        <end position="937"/>
    </location>
</feature>
<keyword evidence="6" id="KW-0539">Nucleus</keyword>
<dbReference type="Gene3D" id="2.30.310.10">
    <property type="entry name" value="ibrinogen binding protein from staphylococcus aureus domain"/>
    <property type="match status" value="1"/>
</dbReference>
<evidence type="ECO:0000313" key="11">
    <source>
        <dbReference type="EMBL" id="KHN85122.1"/>
    </source>
</evidence>
<evidence type="ECO:0000256" key="1">
    <source>
        <dbReference type="ARBA" id="ARBA00004123"/>
    </source>
</evidence>
<keyword evidence="5 7" id="KW-0175">Coiled coil</keyword>
<dbReference type="GO" id="GO:0005737">
    <property type="term" value="C:cytoplasm"/>
    <property type="evidence" value="ECO:0007669"/>
    <property type="project" value="UniProtKB-SubCell"/>
</dbReference>
<feature type="domain" description="NFACT RNA-binding" evidence="9">
    <location>
        <begin position="499"/>
        <end position="570"/>
    </location>
</feature>
<dbReference type="OMA" id="MFLEFFA"/>
<protein>
    <submittedName>
        <fullName evidence="11">Nuclear export mediator factor NEMF-like protein</fullName>
    </submittedName>
</protein>
<evidence type="ECO:0000256" key="5">
    <source>
        <dbReference type="ARBA" id="ARBA00023054"/>
    </source>
</evidence>
<dbReference type="GO" id="GO:0000049">
    <property type="term" value="F:tRNA binding"/>
    <property type="evidence" value="ECO:0007669"/>
    <property type="project" value="TreeGrafter"/>
</dbReference>
<evidence type="ECO:0000259" key="10">
    <source>
        <dbReference type="Pfam" id="PF11923"/>
    </source>
</evidence>
<keyword evidence="4" id="KW-0963">Cytoplasm</keyword>
<dbReference type="Proteomes" id="UP000031036">
    <property type="component" value="Unassembled WGS sequence"/>
</dbReference>
<evidence type="ECO:0000256" key="2">
    <source>
        <dbReference type="ARBA" id="ARBA00004496"/>
    </source>
</evidence>
<feature type="compositionally biased region" description="Basic and acidic residues" evidence="8">
    <location>
        <begin position="749"/>
        <end position="785"/>
    </location>
</feature>
<dbReference type="InterPro" id="IPR008532">
    <property type="entry name" value="NFACT_RNA-bd"/>
</dbReference>
<comment type="caution">
    <text evidence="11">The sequence shown here is derived from an EMBL/GenBank/DDBJ whole genome shotgun (WGS) entry which is preliminary data.</text>
</comment>
<dbReference type="InterPro" id="IPR021846">
    <property type="entry name" value="NFACT-C"/>
</dbReference>
<dbReference type="GO" id="GO:1990112">
    <property type="term" value="C:RQC complex"/>
    <property type="evidence" value="ECO:0007669"/>
    <property type="project" value="TreeGrafter"/>
</dbReference>
<dbReference type="STRING" id="6265.A0A0B2VUT9"/>
<feature type="region of interest" description="Disordered" evidence="8">
    <location>
        <begin position="715"/>
        <end position="785"/>
    </location>
</feature>
<dbReference type="GO" id="GO:0043023">
    <property type="term" value="F:ribosomal large subunit binding"/>
    <property type="evidence" value="ECO:0007669"/>
    <property type="project" value="TreeGrafter"/>
</dbReference>
<dbReference type="Pfam" id="PF05670">
    <property type="entry name" value="NFACT-R_1"/>
    <property type="match status" value="1"/>
</dbReference>
<gene>
    <name evidence="11" type="primary">Clbn</name>
    <name evidence="11" type="ORF">Tcan_12632</name>
</gene>
<accession>A0A0B2VUT9</accession>
<dbReference type="EMBL" id="JPKZ01000858">
    <property type="protein sequence ID" value="KHN85122.1"/>
    <property type="molecule type" value="Genomic_DNA"/>
</dbReference>
<dbReference type="GO" id="GO:1990116">
    <property type="term" value="P:ribosome-associated ubiquitin-dependent protein catabolic process"/>
    <property type="evidence" value="ECO:0007669"/>
    <property type="project" value="TreeGrafter"/>
</dbReference>
<dbReference type="OrthoDB" id="207084at2759"/>
<feature type="compositionally biased region" description="Basic residues" evidence="8">
    <location>
        <begin position="724"/>
        <end position="748"/>
    </location>
</feature>
<feature type="compositionally biased region" description="Basic and acidic residues" evidence="8">
    <location>
        <begin position="807"/>
        <end position="817"/>
    </location>
</feature>
<dbReference type="Pfam" id="PF11923">
    <property type="entry name" value="NFACT-C"/>
    <property type="match status" value="1"/>
</dbReference>
<evidence type="ECO:0000256" key="7">
    <source>
        <dbReference type="SAM" id="Coils"/>
    </source>
</evidence>
<dbReference type="Pfam" id="PF05833">
    <property type="entry name" value="NFACT_N"/>
    <property type="match status" value="1"/>
</dbReference>
<name>A0A0B2VUT9_TOXCA</name>
<dbReference type="GO" id="GO:0072344">
    <property type="term" value="P:rescue of stalled ribosome"/>
    <property type="evidence" value="ECO:0007669"/>
    <property type="project" value="TreeGrafter"/>
</dbReference>
<evidence type="ECO:0000259" key="9">
    <source>
        <dbReference type="Pfam" id="PF05670"/>
    </source>
</evidence>
<dbReference type="GO" id="GO:0005634">
    <property type="term" value="C:nucleus"/>
    <property type="evidence" value="ECO:0007669"/>
    <property type="project" value="UniProtKB-SubCell"/>
</dbReference>
<sequence>MKNRFSTLDVFAAVHDLKALQGLRVTNVYDIDSKTYLIRLHVADEKCFIMLESGMRLHKSSFDWPKAQFPSSFSMKLRKHIKQKRFEKVEQLGVDRIVDMQFGSEDRAAHVIVELYDRGNIVLTDHQYTILNVLRPRTDKDTDVRFAVRETYPIGNARQEVVVPSKEQLAEMLGRAKKSESLKRALAPSTQYGPALVEHSLRSIGIASNSQIGIHISATEEDVQKLSVAMDIAQKVFDEIREKRSRGFIVYKLDTRADGVSLESYQEFHPYRFKQCESENLREFESFSECVDEYFSKIELQKADQRALNAEREAFKKLENVKRDQQERIESLELAQAEKREMAELIELNSELVDRALLVIRSAIANQAFAYLSFLDTLFGLSWEMIEEMRKKACESGDPVASAIVGLNLNSNEMLLSLRDPYRDDSPPKKVPIDIALSAYQNSRKFHSEKKAAIDKKQKTISASAKALKSAQLKTKETLATVRARADVVKSRRQMWFEKFFWFVSSENYLVIGGRDAQQNELLVKRYLRTGDVYVHADVRGASSVVIRNKVHGGEIPPKTLNEAGCMAVSRTAPTGEYLTPGSFMIRGKKNFLPSCQLQMGFGLMFKLDEDSLEQHRGERKVVAALMEDSGSVSVNNPDELELEEEIELEASGSEDEEEEAIAVPPETDEQFPDVSLSGIVNVGGAAGEGDEEYSIIQLGPTLGRTRTENERAREQFVEESKKKKEATKKANRPMTIRQKHKVQKIKKKYGDQDEEERRLRAEWLGSKDRASKRQGDGEVKEELGRGEAIRAKELRHQNLALDADDREQVKPKEKNGENILRPSAKVKDEEEDVDESDLRIMGEEETKMLDSLTWKPLSGDNLLYAVVVVAPYHTMLNFKYKVKLTPGTGKRGKAAKSAIALFQREKSASLQEVNLLRVLAVDDQIARNIPGKVRVSAPQLNKK</sequence>
<evidence type="ECO:0000313" key="12">
    <source>
        <dbReference type="Proteomes" id="UP000031036"/>
    </source>
</evidence>
<feature type="region of interest" description="Disordered" evidence="8">
    <location>
        <begin position="799"/>
        <end position="836"/>
    </location>
</feature>
<reference evidence="11 12" key="1">
    <citation type="submission" date="2014-11" db="EMBL/GenBank/DDBJ databases">
        <title>Genetic blueprint of the zoonotic pathogen Toxocara canis.</title>
        <authorList>
            <person name="Zhu X.-Q."/>
            <person name="Korhonen P.K."/>
            <person name="Cai H."/>
            <person name="Young N.D."/>
            <person name="Nejsum P."/>
            <person name="von Samson-Himmelstjerna G."/>
            <person name="Boag P.R."/>
            <person name="Tan P."/>
            <person name="Li Q."/>
            <person name="Min J."/>
            <person name="Yang Y."/>
            <person name="Wang X."/>
            <person name="Fang X."/>
            <person name="Hall R.S."/>
            <person name="Hofmann A."/>
            <person name="Sternberg P.W."/>
            <person name="Jex A.R."/>
            <person name="Gasser R.B."/>
        </authorList>
    </citation>
    <scope>NUCLEOTIDE SEQUENCE [LARGE SCALE GENOMIC DNA]</scope>
    <source>
        <strain evidence="11">PN_DK_2014</strain>
    </source>
</reference>
<evidence type="ECO:0000256" key="4">
    <source>
        <dbReference type="ARBA" id="ARBA00022490"/>
    </source>
</evidence>
<dbReference type="FunFam" id="2.30.310.10:FF:000001">
    <property type="entry name" value="Nuclear export mediator factor Nemf"/>
    <property type="match status" value="1"/>
</dbReference>
<evidence type="ECO:0000256" key="8">
    <source>
        <dbReference type="SAM" id="MobiDB-lite"/>
    </source>
</evidence>
<evidence type="ECO:0000256" key="6">
    <source>
        <dbReference type="ARBA" id="ARBA00023242"/>
    </source>
</evidence>
<comment type="similarity">
    <text evidence="3">Belongs to the NEMF family.</text>
</comment>
<organism evidence="11 12">
    <name type="scientific">Toxocara canis</name>
    <name type="common">Canine roundworm</name>
    <dbReference type="NCBI Taxonomy" id="6265"/>
    <lineage>
        <taxon>Eukaryota</taxon>
        <taxon>Metazoa</taxon>
        <taxon>Ecdysozoa</taxon>
        <taxon>Nematoda</taxon>
        <taxon>Chromadorea</taxon>
        <taxon>Rhabditida</taxon>
        <taxon>Spirurina</taxon>
        <taxon>Ascaridomorpha</taxon>
        <taxon>Ascaridoidea</taxon>
        <taxon>Toxocaridae</taxon>
        <taxon>Toxocara</taxon>
    </lineage>
</organism>
<dbReference type="PANTHER" id="PTHR15239:SF6">
    <property type="entry name" value="RIBOSOME QUALITY CONTROL COMPLEX SUBUNIT NEMF"/>
    <property type="match status" value="1"/>
</dbReference>
<keyword evidence="12" id="KW-1185">Reference proteome</keyword>
<dbReference type="AlphaFoldDB" id="A0A0B2VUT9"/>